<evidence type="ECO:0000313" key="2">
    <source>
        <dbReference type="Proteomes" id="UP000299102"/>
    </source>
</evidence>
<name>A0A4C1UFK2_EUMVA</name>
<dbReference type="Proteomes" id="UP000299102">
    <property type="component" value="Unassembled WGS sequence"/>
</dbReference>
<comment type="caution">
    <text evidence="1">The sequence shown here is derived from an EMBL/GenBank/DDBJ whole genome shotgun (WGS) entry which is preliminary data.</text>
</comment>
<organism evidence="1 2">
    <name type="scientific">Eumeta variegata</name>
    <name type="common">Bagworm moth</name>
    <name type="synonym">Eumeta japonica</name>
    <dbReference type="NCBI Taxonomy" id="151549"/>
    <lineage>
        <taxon>Eukaryota</taxon>
        <taxon>Metazoa</taxon>
        <taxon>Ecdysozoa</taxon>
        <taxon>Arthropoda</taxon>
        <taxon>Hexapoda</taxon>
        <taxon>Insecta</taxon>
        <taxon>Pterygota</taxon>
        <taxon>Neoptera</taxon>
        <taxon>Endopterygota</taxon>
        <taxon>Lepidoptera</taxon>
        <taxon>Glossata</taxon>
        <taxon>Ditrysia</taxon>
        <taxon>Tineoidea</taxon>
        <taxon>Psychidae</taxon>
        <taxon>Oiketicinae</taxon>
        <taxon>Eumeta</taxon>
    </lineage>
</organism>
<keyword evidence="2" id="KW-1185">Reference proteome</keyword>
<accession>A0A4C1UFK2</accession>
<reference evidence="1 2" key="1">
    <citation type="journal article" date="2019" name="Commun. Biol.">
        <title>The bagworm genome reveals a unique fibroin gene that provides high tensile strength.</title>
        <authorList>
            <person name="Kono N."/>
            <person name="Nakamura H."/>
            <person name="Ohtoshi R."/>
            <person name="Tomita M."/>
            <person name="Numata K."/>
            <person name="Arakawa K."/>
        </authorList>
    </citation>
    <scope>NUCLEOTIDE SEQUENCE [LARGE SCALE GENOMIC DNA]</scope>
</reference>
<dbReference type="EMBL" id="BGZK01000164">
    <property type="protein sequence ID" value="GBP24694.1"/>
    <property type="molecule type" value="Genomic_DNA"/>
</dbReference>
<gene>
    <name evidence="1" type="ORF">EVAR_15900_1</name>
</gene>
<dbReference type="AlphaFoldDB" id="A0A4C1UFK2"/>
<evidence type="ECO:0000313" key="1">
    <source>
        <dbReference type="EMBL" id="GBP24694.1"/>
    </source>
</evidence>
<proteinExistence type="predicted"/>
<sequence>MQTNTRVTREQVVTAAREHPTLNPRGVVTNKQRRSVSSMTRKGLSSEKKRLIAVISDAAAASSIFRERPPSDNGDVASSTKKCPSNIYMVFGRSTLTNNDKYFTFAGIKKSEPN</sequence>
<protein>
    <submittedName>
        <fullName evidence="1">Uncharacterized protein</fullName>
    </submittedName>
</protein>